<comment type="similarity">
    <text evidence="2">Belongs to the glycosyl hydrolase 20 family.</text>
</comment>
<dbReference type="InterPro" id="IPR015883">
    <property type="entry name" value="Glyco_hydro_20_cat"/>
</dbReference>
<comment type="catalytic activity">
    <reaction evidence="1">
        <text>Hydrolysis of terminal non-reducing N-acetyl-D-hexosamine residues in N-acetyl-beta-D-hexosaminides.</text>
        <dbReference type="EC" id="3.2.1.52"/>
    </reaction>
</comment>
<reference evidence="7" key="2">
    <citation type="submission" date="2015-08" db="UniProtKB">
        <authorList>
            <consortium name="WormBaseParasite"/>
        </authorList>
    </citation>
    <scope>IDENTIFICATION</scope>
</reference>
<proteinExistence type="inferred from homology"/>
<dbReference type="InterPro" id="IPR038901">
    <property type="entry name" value="HEXDC-like"/>
</dbReference>
<accession>A0A0K0FDS5</accession>
<evidence type="ECO:0000313" key="7">
    <source>
        <dbReference type="WBParaSite" id="SVE_0700100.1"/>
    </source>
</evidence>
<dbReference type="Gene3D" id="3.20.20.80">
    <property type="entry name" value="Glycosidases"/>
    <property type="match status" value="1"/>
</dbReference>
<dbReference type="Pfam" id="PF00728">
    <property type="entry name" value="Glyco_hydro_20"/>
    <property type="match status" value="1"/>
</dbReference>
<organism evidence="6 7">
    <name type="scientific">Strongyloides venezuelensis</name>
    <name type="common">Threadworm</name>
    <dbReference type="NCBI Taxonomy" id="75913"/>
    <lineage>
        <taxon>Eukaryota</taxon>
        <taxon>Metazoa</taxon>
        <taxon>Ecdysozoa</taxon>
        <taxon>Nematoda</taxon>
        <taxon>Chromadorea</taxon>
        <taxon>Rhabditida</taxon>
        <taxon>Tylenchina</taxon>
        <taxon>Panagrolaimomorpha</taxon>
        <taxon>Strongyloidoidea</taxon>
        <taxon>Strongyloididae</taxon>
        <taxon>Strongyloides</taxon>
    </lineage>
</organism>
<dbReference type="EC" id="3.2.1.52" evidence="3"/>
<dbReference type="STRING" id="75913.A0A0K0FDS5"/>
<dbReference type="GO" id="GO:0004563">
    <property type="term" value="F:beta-N-acetylhexosaminidase activity"/>
    <property type="evidence" value="ECO:0007669"/>
    <property type="project" value="UniProtKB-EC"/>
</dbReference>
<dbReference type="PANTHER" id="PTHR21040">
    <property type="entry name" value="BCDNA.GH04120"/>
    <property type="match status" value="1"/>
</dbReference>
<protein>
    <recommendedName>
        <fullName evidence="3">beta-N-acetylhexosaminidase</fullName>
        <ecNumber evidence="3">3.2.1.52</ecNumber>
    </recommendedName>
</protein>
<evidence type="ECO:0000256" key="4">
    <source>
        <dbReference type="ARBA" id="ARBA00022801"/>
    </source>
</evidence>
<feature type="domain" description="Glycoside hydrolase family 20 catalytic" evidence="5">
    <location>
        <begin position="69"/>
        <end position="281"/>
    </location>
</feature>
<evidence type="ECO:0000259" key="5">
    <source>
        <dbReference type="Pfam" id="PF00728"/>
    </source>
</evidence>
<dbReference type="PANTHER" id="PTHR21040:SF12">
    <property type="entry name" value="BETA-N-ACETYLHEXOSAMINIDASE"/>
    <property type="match status" value="1"/>
</dbReference>
<dbReference type="InterPro" id="IPR017853">
    <property type="entry name" value="GH"/>
</dbReference>
<reference evidence="6" key="1">
    <citation type="submission" date="2014-07" db="EMBL/GenBank/DDBJ databases">
        <authorList>
            <person name="Martin A.A"/>
            <person name="De Silva N."/>
        </authorList>
    </citation>
    <scope>NUCLEOTIDE SEQUENCE</scope>
</reference>
<dbReference type="SUPFAM" id="SSF51445">
    <property type="entry name" value="(Trans)glycosidases"/>
    <property type="match status" value="1"/>
</dbReference>
<dbReference type="AlphaFoldDB" id="A0A0K0FDS5"/>
<dbReference type="GO" id="GO:0005975">
    <property type="term" value="P:carbohydrate metabolic process"/>
    <property type="evidence" value="ECO:0007669"/>
    <property type="project" value="InterPro"/>
</dbReference>
<dbReference type="Proteomes" id="UP000035680">
    <property type="component" value="Unassembled WGS sequence"/>
</dbReference>
<keyword evidence="4" id="KW-0378">Hydrolase</keyword>
<evidence type="ECO:0000313" key="6">
    <source>
        <dbReference type="Proteomes" id="UP000035680"/>
    </source>
</evidence>
<keyword evidence="6" id="KW-1185">Reference proteome</keyword>
<evidence type="ECO:0000256" key="2">
    <source>
        <dbReference type="ARBA" id="ARBA00006285"/>
    </source>
</evidence>
<sequence>MTSLELSTISNTFKEGEKIIHLDLKGAPPKVVFYQSFFPFLKKIGVTAILIEYEDMFPYDGKIRTIRCENAYTIEEVKEINRLAILNALELIPLVQTFGHLEFVLKHNKFYHLREVPNKDDTICPSDDETYLLLEEMITQIKKLHPLSARIHIGADEAYQINKDYRCHENKTDDISITLRHISKIACIVKKKIGFSEILAWYDMFEKASIKQLRMYDFDTLIVPVIWGYREDLSYLTKSLLQKFCMVFKKIYFAGAFKGAMKQDTQFNDPNRYLRNLQSYVKYYKDNIDCFHGNCELSGIILTGWSRFAHHLKLCELLPSSMFSLVQEMVYLNNIEQKCDIRIAQGAQKLMINGFPGDDLYALIEEMRELHNEIEENGHHVDEGRMIKLKSKIESTFKTYFYDSAWEEWQKKNCPSIDHYHGVRYRVKRRIRAIKSLF</sequence>
<dbReference type="CDD" id="cd06565">
    <property type="entry name" value="GH20_GcnA-like"/>
    <property type="match status" value="1"/>
</dbReference>
<evidence type="ECO:0000256" key="1">
    <source>
        <dbReference type="ARBA" id="ARBA00001231"/>
    </source>
</evidence>
<dbReference type="WBParaSite" id="SVE_0700100.1">
    <property type="protein sequence ID" value="SVE_0700100.1"/>
    <property type="gene ID" value="SVE_0700100"/>
</dbReference>
<name>A0A0K0FDS5_STRVS</name>
<evidence type="ECO:0000256" key="3">
    <source>
        <dbReference type="ARBA" id="ARBA00012663"/>
    </source>
</evidence>